<keyword evidence="6" id="KW-0238">DNA-binding</keyword>
<keyword evidence="4" id="KW-0902">Two-component regulatory system</keyword>
<evidence type="ECO:0000259" key="9">
    <source>
        <dbReference type="PROSITE" id="PS01124"/>
    </source>
</evidence>
<evidence type="ECO:0000256" key="4">
    <source>
        <dbReference type="ARBA" id="ARBA00023012"/>
    </source>
</evidence>
<evidence type="ECO:0000256" key="7">
    <source>
        <dbReference type="ARBA" id="ARBA00023163"/>
    </source>
</evidence>
<evidence type="ECO:0000313" key="11">
    <source>
        <dbReference type="EMBL" id="MFB3168457.1"/>
    </source>
</evidence>
<dbReference type="PROSITE" id="PS01124">
    <property type="entry name" value="HTH_ARAC_FAMILY_2"/>
    <property type="match status" value="1"/>
</dbReference>
<accession>A0ABV4YUP8</accession>
<dbReference type="PANTHER" id="PTHR42713">
    <property type="entry name" value="HISTIDINE KINASE-RELATED"/>
    <property type="match status" value="1"/>
</dbReference>
<sequence length="522" mass="60837">MRIMYRVLIADDEINILEGIACLVNWEDCGATLVNKAESGRVAFNFIMENPPDIVITDIKMPGMTGVELIEKVHPIFPDIKFIILSGYDEFEYAKTVMQYNVKYYLLKPSNEEKIEEALRKVIEELNEEKGKEQIVANIKSKLQDVLPKAKEQFLKEFITNKKYGLSEWEYISQLFEMKESSQEIKLVVFEIDEDHDFEPVFALKEIAVDYLNNNHTIQLCTTIGERVVLVCENSPDQSLIKKIKKITEVFSPLYQLPFTTGISSAGNFSQLRKLYHEVIDCLSQRFYLGNGSIISVSDLHKDESYFENVQSFDHEDFIFSIRSGNIAEVKHYLERFFEQLKKENVTMVKSHCLEIYMSVIRQAKKEMMDELFQRIIYFQEFTNLGQYKDFIESVSFEIAQQNYDRTKETQSDVIRKVLEYVEHNISDQSISLSKIAHDVFYMNPDYLGKLFKKEIGEKFSSYLINRRVEKAIEIIESQEEIKMIAVAEEVGFGNNPTYFSKVFKKQTGYTPSEFKNNLMLG</sequence>
<evidence type="ECO:0000256" key="5">
    <source>
        <dbReference type="ARBA" id="ARBA00023015"/>
    </source>
</evidence>
<dbReference type="InterPro" id="IPR051552">
    <property type="entry name" value="HptR"/>
</dbReference>
<keyword evidence="12" id="KW-1185">Reference proteome</keyword>
<dbReference type="PROSITE" id="PS50110">
    <property type="entry name" value="RESPONSE_REGULATORY"/>
    <property type="match status" value="1"/>
</dbReference>
<dbReference type="Pfam" id="PF00072">
    <property type="entry name" value="Response_reg"/>
    <property type="match status" value="1"/>
</dbReference>
<comment type="subcellular location">
    <subcellularLocation>
        <location evidence="1">Cytoplasm</location>
    </subcellularLocation>
</comment>
<dbReference type="SUPFAM" id="SSF52172">
    <property type="entry name" value="CheY-like"/>
    <property type="match status" value="1"/>
</dbReference>
<keyword evidence="7" id="KW-0804">Transcription</keyword>
<dbReference type="InterPro" id="IPR001789">
    <property type="entry name" value="Sig_transdc_resp-reg_receiver"/>
</dbReference>
<dbReference type="PANTHER" id="PTHR42713:SF3">
    <property type="entry name" value="TRANSCRIPTIONAL REGULATORY PROTEIN HPTR"/>
    <property type="match status" value="1"/>
</dbReference>
<organism evidence="11 12">
    <name type="scientific">Neobacillus driksii</name>
    <dbReference type="NCBI Taxonomy" id="3035913"/>
    <lineage>
        <taxon>Bacteria</taxon>
        <taxon>Bacillati</taxon>
        <taxon>Bacillota</taxon>
        <taxon>Bacilli</taxon>
        <taxon>Bacillales</taxon>
        <taxon>Bacillaceae</taxon>
        <taxon>Neobacillus</taxon>
    </lineage>
</organism>
<evidence type="ECO:0000256" key="2">
    <source>
        <dbReference type="ARBA" id="ARBA00022490"/>
    </source>
</evidence>
<keyword evidence="5" id="KW-0805">Transcription regulation</keyword>
<dbReference type="Gene3D" id="1.10.10.60">
    <property type="entry name" value="Homeodomain-like"/>
    <property type="match status" value="2"/>
</dbReference>
<dbReference type="InterPro" id="IPR011006">
    <property type="entry name" value="CheY-like_superfamily"/>
</dbReference>
<dbReference type="Proteomes" id="UP001241748">
    <property type="component" value="Unassembled WGS sequence"/>
</dbReference>
<dbReference type="SUPFAM" id="SSF46689">
    <property type="entry name" value="Homeodomain-like"/>
    <property type="match status" value="1"/>
</dbReference>
<dbReference type="RefSeq" id="WP_306072984.1">
    <property type="nucleotide sequence ID" value="NZ_JAROBZ020000001.1"/>
</dbReference>
<evidence type="ECO:0000256" key="8">
    <source>
        <dbReference type="PROSITE-ProRule" id="PRU00169"/>
    </source>
</evidence>
<keyword evidence="3 8" id="KW-0597">Phosphoprotein</keyword>
<feature type="domain" description="Response regulatory" evidence="10">
    <location>
        <begin position="6"/>
        <end position="123"/>
    </location>
</feature>
<keyword evidence="2" id="KW-0963">Cytoplasm</keyword>
<feature type="domain" description="HTH araC/xylS-type" evidence="9">
    <location>
        <begin position="416"/>
        <end position="518"/>
    </location>
</feature>
<dbReference type="SMART" id="SM00342">
    <property type="entry name" value="HTH_ARAC"/>
    <property type="match status" value="1"/>
</dbReference>
<dbReference type="InterPro" id="IPR009057">
    <property type="entry name" value="Homeodomain-like_sf"/>
</dbReference>
<dbReference type="Gene3D" id="3.40.50.2300">
    <property type="match status" value="1"/>
</dbReference>
<evidence type="ECO:0000256" key="3">
    <source>
        <dbReference type="ARBA" id="ARBA00022553"/>
    </source>
</evidence>
<proteinExistence type="predicted"/>
<dbReference type="EMBL" id="JAROBZ020000001">
    <property type="protein sequence ID" value="MFB3168457.1"/>
    <property type="molecule type" value="Genomic_DNA"/>
</dbReference>
<dbReference type="CDD" id="cd17536">
    <property type="entry name" value="REC_YesN-like"/>
    <property type="match status" value="1"/>
</dbReference>
<dbReference type="InterPro" id="IPR018060">
    <property type="entry name" value="HTH_AraC"/>
</dbReference>
<evidence type="ECO:0000256" key="6">
    <source>
        <dbReference type="ARBA" id="ARBA00023125"/>
    </source>
</evidence>
<dbReference type="SMART" id="SM00448">
    <property type="entry name" value="REC"/>
    <property type="match status" value="1"/>
</dbReference>
<dbReference type="Pfam" id="PF12833">
    <property type="entry name" value="HTH_18"/>
    <property type="match status" value="1"/>
</dbReference>
<protein>
    <submittedName>
        <fullName evidence="11">Response regulator</fullName>
    </submittedName>
</protein>
<reference evidence="11 12" key="1">
    <citation type="submission" date="2024-05" db="EMBL/GenBank/DDBJ databases">
        <authorList>
            <person name="Venkateswaran K."/>
        </authorList>
    </citation>
    <scope>NUCLEOTIDE SEQUENCE [LARGE SCALE GENOMIC DNA]</scope>
    <source>
        <strain evidence="11 12">179-C4-2-HS</strain>
    </source>
</reference>
<evidence type="ECO:0000313" key="12">
    <source>
        <dbReference type="Proteomes" id="UP001241748"/>
    </source>
</evidence>
<gene>
    <name evidence="11" type="ORF">P5G62_015165</name>
</gene>
<evidence type="ECO:0000259" key="10">
    <source>
        <dbReference type="PROSITE" id="PS50110"/>
    </source>
</evidence>
<comment type="caution">
    <text evidence="11">The sequence shown here is derived from an EMBL/GenBank/DDBJ whole genome shotgun (WGS) entry which is preliminary data.</text>
</comment>
<name>A0ABV4YUP8_9BACI</name>
<feature type="modified residue" description="4-aspartylphosphate" evidence="8">
    <location>
        <position position="58"/>
    </location>
</feature>
<evidence type="ECO:0000256" key="1">
    <source>
        <dbReference type="ARBA" id="ARBA00004496"/>
    </source>
</evidence>